<dbReference type="InterPro" id="IPR046867">
    <property type="entry name" value="AldOxase/xan_DH_MoCoBD2"/>
</dbReference>
<protein>
    <submittedName>
        <fullName evidence="2">Unannotated protein</fullName>
    </submittedName>
</protein>
<dbReference type="AlphaFoldDB" id="A0A6J7C259"/>
<dbReference type="InterPro" id="IPR037165">
    <property type="entry name" value="AldOxase/xan_DH_Mopterin-bd_sf"/>
</dbReference>
<dbReference type="GO" id="GO:0016491">
    <property type="term" value="F:oxidoreductase activity"/>
    <property type="evidence" value="ECO:0007669"/>
    <property type="project" value="InterPro"/>
</dbReference>
<gene>
    <name evidence="2" type="ORF">UFOPK3267_01894</name>
</gene>
<reference evidence="2" key="1">
    <citation type="submission" date="2020-05" db="EMBL/GenBank/DDBJ databases">
        <authorList>
            <person name="Chiriac C."/>
            <person name="Salcher M."/>
            <person name="Ghai R."/>
            <person name="Kavagutti S V."/>
        </authorList>
    </citation>
    <scope>NUCLEOTIDE SEQUENCE</scope>
</reference>
<dbReference type="EMBL" id="CAFBIY010000111">
    <property type="protein sequence ID" value="CAB4852122.1"/>
    <property type="molecule type" value="Genomic_DNA"/>
</dbReference>
<evidence type="ECO:0000259" key="1">
    <source>
        <dbReference type="Pfam" id="PF20256"/>
    </source>
</evidence>
<accession>A0A6J7C259</accession>
<organism evidence="2">
    <name type="scientific">freshwater metagenome</name>
    <dbReference type="NCBI Taxonomy" id="449393"/>
    <lineage>
        <taxon>unclassified sequences</taxon>
        <taxon>metagenomes</taxon>
        <taxon>ecological metagenomes</taxon>
    </lineage>
</organism>
<evidence type="ECO:0000313" key="2">
    <source>
        <dbReference type="EMBL" id="CAB4852122.1"/>
    </source>
</evidence>
<dbReference type="SUPFAM" id="SSF56003">
    <property type="entry name" value="Molybdenum cofactor-binding domain"/>
    <property type="match status" value="1"/>
</dbReference>
<dbReference type="Gene3D" id="3.30.365.10">
    <property type="entry name" value="Aldehyde oxidase/xanthine dehydrogenase, molybdopterin binding domain"/>
    <property type="match status" value="1"/>
</dbReference>
<dbReference type="Pfam" id="PF20256">
    <property type="entry name" value="MoCoBD_2"/>
    <property type="match status" value="1"/>
</dbReference>
<proteinExistence type="predicted"/>
<sequence>MQGIGGVLFENMIYDEDGNPLATTFLDYLIPTAPEVPDIEVGHIVTLAPGQTGFKGMGEGGAIAAPPCLANAIHDALRHLGVHPTAFPLGPSQLLTMMNEAKQA</sequence>
<feature type="domain" description="Aldehyde oxidase/xanthine dehydrogenase second molybdopterin binding" evidence="1">
    <location>
        <begin position="1"/>
        <end position="37"/>
    </location>
</feature>
<name>A0A6J7C259_9ZZZZ</name>